<dbReference type="PANTHER" id="PTHR13602:SF2">
    <property type="entry name" value="UPF0488 PROTEIN C8ORF33"/>
    <property type="match status" value="1"/>
</dbReference>
<reference evidence="4" key="1">
    <citation type="submission" date="2025-08" db="UniProtKB">
        <authorList>
            <consortium name="RefSeq"/>
        </authorList>
    </citation>
    <scope>IDENTIFICATION</scope>
    <source>
        <tissue evidence="4">Testes</tissue>
    </source>
</reference>
<gene>
    <name evidence="4" type="primary">LOC102809310</name>
</gene>
<accession>A0ABM0MMT8</accession>
<organism evidence="3 4">
    <name type="scientific">Saccoglossus kowalevskii</name>
    <name type="common">Acorn worm</name>
    <dbReference type="NCBI Taxonomy" id="10224"/>
    <lineage>
        <taxon>Eukaryota</taxon>
        <taxon>Metazoa</taxon>
        <taxon>Hemichordata</taxon>
        <taxon>Enteropneusta</taxon>
        <taxon>Harrimaniidae</taxon>
        <taxon>Saccoglossus</taxon>
    </lineage>
</organism>
<dbReference type="GeneID" id="102809310"/>
<dbReference type="Pfam" id="PF15393">
    <property type="entry name" value="DUF4615"/>
    <property type="match status" value="1"/>
</dbReference>
<evidence type="ECO:0000256" key="2">
    <source>
        <dbReference type="SAM" id="MobiDB-lite"/>
    </source>
</evidence>
<comment type="similarity">
    <text evidence="1">Belongs to the UPF0488 family.</text>
</comment>
<keyword evidence="3" id="KW-1185">Reference proteome</keyword>
<name>A0ABM0MMT8_SACKO</name>
<dbReference type="PANTHER" id="PTHR13602">
    <property type="entry name" value="UPF0488 PROTEIN C8ORF33"/>
    <property type="match status" value="1"/>
</dbReference>
<dbReference type="InterPro" id="IPR029274">
    <property type="entry name" value="DUF4615"/>
</dbReference>
<dbReference type="Proteomes" id="UP000694865">
    <property type="component" value="Unplaced"/>
</dbReference>
<evidence type="ECO:0000313" key="3">
    <source>
        <dbReference type="Proteomes" id="UP000694865"/>
    </source>
</evidence>
<protein>
    <submittedName>
        <fullName evidence="4">Uncharacterized protein LOC102809310</fullName>
    </submittedName>
</protein>
<evidence type="ECO:0000256" key="1">
    <source>
        <dbReference type="ARBA" id="ARBA00005707"/>
    </source>
</evidence>
<sequence length="336" mass="38075">MSALVVRRTESSHHQDSRIGAFYTLRPFARGNPALVSLHEMFKQASAPTLWKKGPGGGFFPSLDSLKGRGEARLMHLSGTRGTAIYVLKQVVVLLHQSSVHINPYLDDWLLHNQNKGLLAEQVPIMNPIWRVAHEMSKTRSETQKRNQRRREAAKTKRIVQTKLQQKRQVMHSSFGDYRVKMQDEKKKLAAAMKNASVFPAGEEVEKKGQFFKKASSQQKSINPVTPCFKDLGEEKKDEETVVIATNGESHNDGKVVFKPADAEFKFEFVMDEAREECCSRGDNEEEEVEKVNEQLESRKIDVRFERTDTCQQEASIENTTLQQLEGISIVTAGNT</sequence>
<feature type="compositionally biased region" description="Basic and acidic residues" evidence="2">
    <location>
        <begin position="136"/>
        <end position="155"/>
    </location>
</feature>
<feature type="region of interest" description="Disordered" evidence="2">
    <location>
        <begin position="136"/>
        <end position="157"/>
    </location>
</feature>
<dbReference type="RefSeq" id="XP_006821329.1">
    <property type="nucleotide sequence ID" value="XM_006821266.1"/>
</dbReference>
<evidence type="ECO:0000313" key="4">
    <source>
        <dbReference type="RefSeq" id="XP_006821329.1"/>
    </source>
</evidence>
<proteinExistence type="inferred from homology"/>